<protein>
    <submittedName>
        <fullName evidence="2">Adhesin</fullName>
    </submittedName>
</protein>
<evidence type="ECO:0000256" key="1">
    <source>
        <dbReference type="SAM" id="Phobius"/>
    </source>
</evidence>
<dbReference type="EMBL" id="SUTG01000004">
    <property type="protein sequence ID" value="MBE6511821.1"/>
    <property type="molecule type" value="Genomic_DNA"/>
</dbReference>
<evidence type="ECO:0000313" key="2">
    <source>
        <dbReference type="EMBL" id="MBE6511821.1"/>
    </source>
</evidence>
<keyword evidence="1" id="KW-0812">Transmembrane</keyword>
<name>A0A8T3VR90_METOL</name>
<gene>
    <name evidence="2" type="ORF">E7Z75_01530</name>
</gene>
<keyword evidence="1" id="KW-0472">Membrane</keyword>
<accession>A0A8T3VR90</accession>
<dbReference type="Proteomes" id="UP000732619">
    <property type="component" value="Unassembled WGS sequence"/>
</dbReference>
<comment type="caution">
    <text evidence="2">The sequence shown here is derived from an EMBL/GenBank/DDBJ whole genome shotgun (WGS) entry which is preliminary data.</text>
</comment>
<dbReference type="AlphaFoldDB" id="A0A8T3VR90"/>
<proteinExistence type="predicted"/>
<keyword evidence="1" id="KW-1133">Transmembrane helix</keyword>
<reference evidence="2" key="1">
    <citation type="submission" date="2019-04" db="EMBL/GenBank/DDBJ databases">
        <title>Evolution of Biomass-Degrading Anaerobic Consortia Revealed by Metagenomics.</title>
        <authorList>
            <person name="Peng X."/>
        </authorList>
    </citation>
    <scope>NUCLEOTIDE SEQUENCE</scope>
    <source>
        <strain evidence="2">SIG14</strain>
    </source>
</reference>
<evidence type="ECO:0000313" key="3">
    <source>
        <dbReference type="Proteomes" id="UP000732619"/>
    </source>
</evidence>
<feature type="transmembrane region" description="Helical" evidence="1">
    <location>
        <begin position="12"/>
        <end position="29"/>
    </location>
</feature>
<sequence length="268" mass="29628">MIPDNNKSKLILILVIILAIAIVFFGYAISVNNSNNSNDGGIVNVDNAININQSYPDGPTAEAKIDSSNVNSKILGSNELGSVELLGPFGNTDSDIKIAYSIGMHPLESKAHKALFDTVNSKSGSLNYCYYIYKINVTNYDADDEGRMDGQLLAQEFVAPHIISNDYDLFVDVHSNKGMISGTYEETNFVFAVGQDEKSEAFVNKILNKMPELVYYFPSAQSSPPYITLPTEQAGIPTVNYETYCYEPINTTYDLMNKFVDVVDNLEF</sequence>
<organism evidence="2 3">
    <name type="scientific">Methanobrevibacter olleyae</name>
    <dbReference type="NCBI Taxonomy" id="294671"/>
    <lineage>
        <taxon>Archaea</taxon>
        <taxon>Methanobacteriati</taxon>
        <taxon>Methanobacteriota</taxon>
        <taxon>Methanomada group</taxon>
        <taxon>Methanobacteria</taxon>
        <taxon>Methanobacteriales</taxon>
        <taxon>Methanobacteriaceae</taxon>
        <taxon>Methanobrevibacter</taxon>
    </lineage>
</organism>